<sequence length="268" mass="30906">MVDETVCNATTCTKSISRCFVCGATAKKLNQSDLKKKDFKNLKLKPQNCGLIVCIGDRYNFEESLKQTERYRGSTNCHFETYEIRDELDIPDWKKFITNLWNKKNLLAYLAQKLMKEHYVIPDQIEIVLAGMSEDNQTTIKCTKMESTVVDELQFTGHKKADTRIFAINNFFKDTFNVFVIYSLDTDVFVLSMCFSVTLDVEIWIERENKFIPCFSIIKEVTNLKHLDVKVLVDNLLSIYCLSGCDSVSFPFKKGKKSPKNSIVSRTK</sequence>
<keyword evidence="2" id="KW-1185">Reference proteome</keyword>
<proteinExistence type="predicted"/>
<organism evidence="1 2">
    <name type="scientific">Psylliodes chrysocephalus</name>
    <dbReference type="NCBI Taxonomy" id="3402493"/>
    <lineage>
        <taxon>Eukaryota</taxon>
        <taxon>Metazoa</taxon>
        <taxon>Ecdysozoa</taxon>
        <taxon>Arthropoda</taxon>
        <taxon>Hexapoda</taxon>
        <taxon>Insecta</taxon>
        <taxon>Pterygota</taxon>
        <taxon>Neoptera</taxon>
        <taxon>Endopterygota</taxon>
        <taxon>Coleoptera</taxon>
        <taxon>Polyphaga</taxon>
        <taxon>Cucujiformia</taxon>
        <taxon>Chrysomeloidea</taxon>
        <taxon>Chrysomelidae</taxon>
        <taxon>Galerucinae</taxon>
        <taxon>Alticini</taxon>
        <taxon>Psylliodes</taxon>
    </lineage>
</organism>
<reference evidence="1" key="1">
    <citation type="submission" date="2022-01" db="EMBL/GenBank/DDBJ databases">
        <authorList>
            <person name="King R."/>
        </authorList>
    </citation>
    <scope>NUCLEOTIDE SEQUENCE</scope>
</reference>
<dbReference type="EMBL" id="OV651813">
    <property type="protein sequence ID" value="CAH1099221.1"/>
    <property type="molecule type" value="Genomic_DNA"/>
</dbReference>
<dbReference type="Proteomes" id="UP001153636">
    <property type="component" value="Chromosome 1"/>
</dbReference>
<accession>A0A9P0CJF6</accession>
<evidence type="ECO:0000313" key="2">
    <source>
        <dbReference type="Proteomes" id="UP001153636"/>
    </source>
</evidence>
<evidence type="ECO:0000313" key="1">
    <source>
        <dbReference type="EMBL" id="CAH1099221.1"/>
    </source>
</evidence>
<gene>
    <name evidence="1" type="ORF">PSYICH_LOCUS634</name>
</gene>
<name>A0A9P0CJF6_9CUCU</name>
<dbReference type="OrthoDB" id="7387685at2759"/>
<protein>
    <submittedName>
        <fullName evidence="1">Uncharacterized protein</fullName>
    </submittedName>
</protein>
<dbReference type="AlphaFoldDB" id="A0A9P0CJF6"/>